<reference evidence="2" key="3">
    <citation type="submission" date="2025-09" db="UniProtKB">
        <authorList>
            <consortium name="Ensembl"/>
        </authorList>
    </citation>
    <scope>IDENTIFICATION</scope>
</reference>
<dbReference type="Ensembl" id="ENSTGET00000036749.1">
    <property type="protein sequence ID" value="ENSTGEP00000030909.1"/>
    <property type="gene ID" value="ENSTGEG00000024777.1"/>
</dbReference>
<name>A0A8D2G7A9_THEGE</name>
<organism evidence="2 3">
    <name type="scientific">Theropithecus gelada</name>
    <name type="common">Gelada baboon</name>
    <dbReference type="NCBI Taxonomy" id="9565"/>
    <lineage>
        <taxon>Eukaryota</taxon>
        <taxon>Metazoa</taxon>
        <taxon>Chordata</taxon>
        <taxon>Craniata</taxon>
        <taxon>Vertebrata</taxon>
        <taxon>Euteleostomi</taxon>
        <taxon>Mammalia</taxon>
        <taxon>Eutheria</taxon>
        <taxon>Euarchontoglires</taxon>
        <taxon>Primates</taxon>
        <taxon>Haplorrhini</taxon>
        <taxon>Catarrhini</taxon>
        <taxon>Cercopithecidae</taxon>
        <taxon>Cercopithecinae</taxon>
        <taxon>Theropithecus</taxon>
    </lineage>
</organism>
<evidence type="ECO:0000313" key="2">
    <source>
        <dbReference type="Ensembl" id="ENSTGEP00000030909.1"/>
    </source>
</evidence>
<evidence type="ECO:0000256" key="1">
    <source>
        <dbReference type="SAM" id="Phobius"/>
    </source>
</evidence>
<sequence>MCTQILVFMLLIKCIFSIITHPIMPYLYTKSKVTMLYCYVLKFKSLFEKPSNWCFHYIMIHLDKTPNQAI</sequence>
<evidence type="ECO:0000313" key="3">
    <source>
        <dbReference type="Proteomes" id="UP000694411"/>
    </source>
</evidence>
<keyword evidence="1" id="KW-0472">Membrane</keyword>
<reference evidence="2" key="1">
    <citation type="submission" date="2018-05" db="EMBL/GenBank/DDBJ databases">
        <title>Whole genome of Theropithecus gelada.</title>
        <authorList>
            <person name="Chiou K.L."/>
            <person name="Snyder-Mackler N."/>
        </authorList>
    </citation>
    <scope>NUCLEOTIDE SEQUENCE [LARGE SCALE GENOMIC DNA]</scope>
</reference>
<reference evidence="2" key="2">
    <citation type="submission" date="2025-08" db="UniProtKB">
        <authorList>
            <consortium name="Ensembl"/>
        </authorList>
    </citation>
    <scope>IDENTIFICATION</scope>
</reference>
<dbReference type="Proteomes" id="UP000694411">
    <property type="component" value="Chromosome 16"/>
</dbReference>
<feature type="transmembrane region" description="Helical" evidence="1">
    <location>
        <begin position="6"/>
        <end position="28"/>
    </location>
</feature>
<keyword evidence="1" id="KW-1133">Transmembrane helix</keyword>
<keyword evidence="1" id="KW-0812">Transmembrane</keyword>
<dbReference type="AlphaFoldDB" id="A0A8D2G7A9"/>
<accession>A0A8D2G7A9</accession>
<protein>
    <submittedName>
        <fullName evidence="2">Uncharacterized protein</fullName>
    </submittedName>
</protein>
<keyword evidence="3" id="KW-1185">Reference proteome</keyword>
<proteinExistence type="predicted"/>